<keyword evidence="3" id="KW-1185">Reference proteome</keyword>
<dbReference type="EMBL" id="CAJVPY010007600">
    <property type="protein sequence ID" value="CAG8683077.1"/>
    <property type="molecule type" value="Genomic_DNA"/>
</dbReference>
<reference evidence="2" key="1">
    <citation type="submission" date="2021-06" db="EMBL/GenBank/DDBJ databases">
        <authorList>
            <person name="Kallberg Y."/>
            <person name="Tangrot J."/>
            <person name="Rosling A."/>
        </authorList>
    </citation>
    <scope>NUCLEOTIDE SEQUENCE</scope>
    <source>
        <strain evidence="2">MA453B</strain>
    </source>
</reference>
<sequence length="182" mass="21303">LNITEEEEALIEHPSEPKGHVSKTNKLTSQIDNIRLKSETISMEDTTDHYTNSLTKTSNNMEIDKNQITDYSIKKTALQCNNNIKNNIEPIFMETALIYGKTNRDIEKEKRPVDESETPKEMFSIKWLSTKQSIRAKSTKWEKKKKQEKQESELDQAKNIWGLVDKMKKRFTELELQIAQHF</sequence>
<feature type="region of interest" description="Disordered" evidence="1">
    <location>
        <begin position="134"/>
        <end position="153"/>
    </location>
</feature>
<protein>
    <submittedName>
        <fullName evidence="2">15717_t:CDS:1</fullName>
    </submittedName>
</protein>
<feature type="compositionally biased region" description="Basic and acidic residues" evidence="1">
    <location>
        <begin position="10"/>
        <end position="19"/>
    </location>
</feature>
<accession>A0A9N9ELN6</accession>
<feature type="region of interest" description="Disordered" evidence="1">
    <location>
        <begin position="1"/>
        <end position="23"/>
    </location>
</feature>
<feature type="non-terminal residue" evidence="2">
    <location>
        <position position="1"/>
    </location>
</feature>
<evidence type="ECO:0000256" key="1">
    <source>
        <dbReference type="SAM" id="MobiDB-lite"/>
    </source>
</evidence>
<comment type="caution">
    <text evidence="2">The sequence shown here is derived from an EMBL/GenBank/DDBJ whole genome shotgun (WGS) entry which is preliminary data.</text>
</comment>
<gene>
    <name evidence="2" type="ORF">DERYTH_LOCUS11928</name>
</gene>
<dbReference type="Proteomes" id="UP000789405">
    <property type="component" value="Unassembled WGS sequence"/>
</dbReference>
<dbReference type="AlphaFoldDB" id="A0A9N9ELN6"/>
<organism evidence="2 3">
    <name type="scientific">Dentiscutata erythropus</name>
    <dbReference type="NCBI Taxonomy" id="1348616"/>
    <lineage>
        <taxon>Eukaryota</taxon>
        <taxon>Fungi</taxon>
        <taxon>Fungi incertae sedis</taxon>
        <taxon>Mucoromycota</taxon>
        <taxon>Glomeromycotina</taxon>
        <taxon>Glomeromycetes</taxon>
        <taxon>Diversisporales</taxon>
        <taxon>Gigasporaceae</taxon>
        <taxon>Dentiscutata</taxon>
    </lineage>
</organism>
<name>A0A9N9ELN6_9GLOM</name>
<proteinExistence type="predicted"/>
<evidence type="ECO:0000313" key="2">
    <source>
        <dbReference type="EMBL" id="CAG8683077.1"/>
    </source>
</evidence>
<evidence type="ECO:0000313" key="3">
    <source>
        <dbReference type="Proteomes" id="UP000789405"/>
    </source>
</evidence>